<dbReference type="Proteomes" id="UP001567538">
    <property type="component" value="Unassembled WGS sequence"/>
</dbReference>
<feature type="signal peptide" evidence="4">
    <location>
        <begin position="1"/>
        <end position="22"/>
    </location>
</feature>
<comment type="subcellular location">
    <subcellularLocation>
        <location evidence="4">Secreted</location>
        <location evidence="4">Extracellular space</location>
        <location evidence="4">Apoplast</location>
    </subcellularLocation>
</comment>
<protein>
    <recommendedName>
        <fullName evidence="4">Dirigent protein</fullName>
    </recommendedName>
</protein>
<keyword evidence="4" id="KW-0732">Signal</keyword>
<dbReference type="GO" id="GO:0009699">
    <property type="term" value="P:phenylpropanoid biosynthetic process"/>
    <property type="evidence" value="ECO:0007669"/>
    <property type="project" value="UniProtKB-ARBA"/>
</dbReference>
<proteinExistence type="inferred from homology"/>
<evidence type="ECO:0000256" key="1">
    <source>
        <dbReference type="ARBA" id="ARBA00010746"/>
    </source>
</evidence>
<dbReference type="InterPro" id="IPR004265">
    <property type="entry name" value="Dirigent"/>
</dbReference>
<dbReference type="PANTHER" id="PTHR21495">
    <property type="entry name" value="NUCLEOPORIN-RELATED"/>
    <property type="match status" value="1"/>
</dbReference>
<keyword evidence="3 4" id="KW-0964">Secreted</keyword>
<dbReference type="Gene3D" id="2.40.480.10">
    <property type="entry name" value="Allene oxide cyclase-like"/>
    <property type="match status" value="1"/>
</dbReference>
<dbReference type="PROSITE" id="PS51257">
    <property type="entry name" value="PROKAR_LIPOPROTEIN"/>
    <property type="match status" value="1"/>
</dbReference>
<comment type="similarity">
    <text evidence="1 4">Belongs to the plant dirigent protein family.</text>
</comment>
<keyword evidence="4" id="KW-0052">Apoplast</keyword>
<comment type="subunit">
    <text evidence="2 4">Homodimer.</text>
</comment>
<gene>
    <name evidence="5" type="ORF">AAHA92_06328</name>
</gene>
<feature type="chain" id="PRO_5044527683" description="Dirigent protein" evidence="4">
    <location>
        <begin position="23"/>
        <end position="203"/>
    </location>
</feature>
<evidence type="ECO:0000313" key="5">
    <source>
        <dbReference type="EMBL" id="KAL1563910.1"/>
    </source>
</evidence>
<organism evidence="5 6">
    <name type="scientific">Salvia divinorum</name>
    <name type="common">Maria pastora</name>
    <name type="synonym">Diviner's sage</name>
    <dbReference type="NCBI Taxonomy" id="28513"/>
    <lineage>
        <taxon>Eukaryota</taxon>
        <taxon>Viridiplantae</taxon>
        <taxon>Streptophyta</taxon>
        <taxon>Embryophyta</taxon>
        <taxon>Tracheophyta</taxon>
        <taxon>Spermatophyta</taxon>
        <taxon>Magnoliopsida</taxon>
        <taxon>eudicotyledons</taxon>
        <taxon>Gunneridae</taxon>
        <taxon>Pentapetalae</taxon>
        <taxon>asterids</taxon>
        <taxon>lamiids</taxon>
        <taxon>Lamiales</taxon>
        <taxon>Lamiaceae</taxon>
        <taxon>Nepetoideae</taxon>
        <taxon>Mentheae</taxon>
        <taxon>Salviinae</taxon>
        <taxon>Salvia</taxon>
        <taxon>Salvia subgen. Calosphace</taxon>
    </lineage>
</organism>
<comment type="function">
    <text evidence="4">Dirigent proteins impart stereoselectivity on the phenoxy radical-coupling reaction, yielding optically active lignans from two molecules of coniferyl alcohol in the biosynthesis of lignans, flavonolignans, and alkaloids and thus plays a central role in plant secondary metabolism.</text>
</comment>
<evidence type="ECO:0000313" key="6">
    <source>
        <dbReference type="Proteomes" id="UP001567538"/>
    </source>
</evidence>
<reference evidence="5 6" key="1">
    <citation type="submission" date="2024-06" db="EMBL/GenBank/DDBJ databases">
        <title>A chromosome level genome sequence of Diviner's sage (Salvia divinorum).</title>
        <authorList>
            <person name="Ford S.A."/>
            <person name="Ro D.-K."/>
            <person name="Ness R.W."/>
            <person name="Phillips M.A."/>
        </authorList>
    </citation>
    <scope>NUCLEOTIDE SEQUENCE [LARGE SCALE GENOMIC DNA]</scope>
    <source>
        <strain evidence="5">SAF-2024a</strain>
        <tissue evidence="5">Leaf</tissue>
    </source>
</reference>
<keyword evidence="6" id="KW-1185">Reference proteome</keyword>
<accession>A0ABD1I5A3</accession>
<evidence type="ECO:0000256" key="3">
    <source>
        <dbReference type="ARBA" id="ARBA00022525"/>
    </source>
</evidence>
<evidence type="ECO:0000256" key="4">
    <source>
        <dbReference type="RuleBase" id="RU363099"/>
    </source>
</evidence>
<sequence>MVKIAATALISIVSCLLVSTLGVCVGKQTFLRNIYGGKEKVIKLNFYVQDLRVGNPNPTVYEVAAASITENSPTQFGSVHVVDDLLTEKPAYNSRAVGRVQGLTTSADLAVNAVAINLNFYFTTGQFNGSTISVLGRNPVAEPQRELPVVGGTGAFRFARGYALTSNTYNDAETNYSVLQYTIYTTHDSKFNSRGEDFDVAQM</sequence>
<dbReference type="AlphaFoldDB" id="A0ABD1I5A3"/>
<dbReference type="EMBL" id="JBEAFC010000003">
    <property type="protein sequence ID" value="KAL1563910.1"/>
    <property type="molecule type" value="Genomic_DNA"/>
</dbReference>
<name>A0ABD1I5A3_SALDI</name>
<dbReference type="InterPro" id="IPR044859">
    <property type="entry name" value="Allene_oxi_cyc_Dirigent"/>
</dbReference>
<comment type="caution">
    <text evidence="5">The sequence shown here is derived from an EMBL/GenBank/DDBJ whole genome shotgun (WGS) entry which is preliminary data.</text>
</comment>
<evidence type="ECO:0000256" key="2">
    <source>
        <dbReference type="ARBA" id="ARBA00011738"/>
    </source>
</evidence>
<dbReference type="GO" id="GO:0048046">
    <property type="term" value="C:apoplast"/>
    <property type="evidence" value="ECO:0007669"/>
    <property type="project" value="UniProtKB-SubCell"/>
</dbReference>
<dbReference type="Pfam" id="PF03018">
    <property type="entry name" value="Dirigent"/>
    <property type="match status" value="1"/>
</dbReference>